<comment type="caution">
    <text evidence="2">The sequence shown here is derived from an EMBL/GenBank/DDBJ whole genome shotgun (WGS) entry which is preliminary data.</text>
</comment>
<dbReference type="RefSeq" id="WP_344021892.1">
    <property type="nucleotide sequence ID" value="NZ_BAAABX010000019.1"/>
</dbReference>
<proteinExistence type="predicted"/>
<dbReference type="Gene3D" id="3.30.70.260">
    <property type="match status" value="1"/>
</dbReference>
<protein>
    <recommendedName>
        <fullName evidence="1">MgtC-like C-terminal domain-containing protein</fullName>
    </recommendedName>
</protein>
<dbReference type="InterPro" id="IPR048640">
    <property type="entry name" value="MgtC-like_C"/>
</dbReference>
<evidence type="ECO:0000313" key="2">
    <source>
        <dbReference type="EMBL" id="GAA0397587.1"/>
    </source>
</evidence>
<reference evidence="2 3" key="1">
    <citation type="journal article" date="2019" name="Int. J. Syst. Evol. Microbiol.">
        <title>The Global Catalogue of Microorganisms (GCM) 10K type strain sequencing project: providing services to taxonomists for standard genome sequencing and annotation.</title>
        <authorList>
            <consortium name="The Broad Institute Genomics Platform"/>
            <consortium name="The Broad Institute Genome Sequencing Center for Infectious Disease"/>
            <person name="Wu L."/>
            <person name="Ma J."/>
        </authorList>
    </citation>
    <scope>NUCLEOTIDE SEQUENCE [LARGE SCALE GENOMIC DNA]</scope>
    <source>
        <strain evidence="2 3">JCM 4788</strain>
    </source>
</reference>
<dbReference type="EMBL" id="BAAABX010000019">
    <property type="protein sequence ID" value="GAA0397587.1"/>
    <property type="molecule type" value="Genomic_DNA"/>
</dbReference>
<organism evidence="2 3">
    <name type="scientific">Streptomyces luteireticuli</name>
    <dbReference type="NCBI Taxonomy" id="173858"/>
    <lineage>
        <taxon>Bacteria</taxon>
        <taxon>Bacillati</taxon>
        <taxon>Actinomycetota</taxon>
        <taxon>Actinomycetes</taxon>
        <taxon>Kitasatosporales</taxon>
        <taxon>Streptomycetaceae</taxon>
        <taxon>Streptomyces</taxon>
    </lineage>
</organism>
<gene>
    <name evidence="2" type="ORF">GCM10010357_18360</name>
</gene>
<keyword evidence="3" id="KW-1185">Reference proteome</keyword>
<name>A0ABN0YJF1_9ACTN</name>
<dbReference type="Proteomes" id="UP001500879">
    <property type="component" value="Unassembled WGS sequence"/>
</dbReference>
<accession>A0ABN0YJF1</accession>
<evidence type="ECO:0000313" key="3">
    <source>
        <dbReference type="Proteomes" id="UP001500879"/>
    </source>
</evidence>
<evidence type="ECO:0000259" key="1">
    <source>
        <dbReference type="Pfam" id="PF21770"/>
    </source>
</evidence>
<dbReference type="Pfam" id="PF21770">
    <property type="entry name" value="MgtC_SapB_C"/>
    <property type="match status" value="1"/>
</dbReference>
<sequence length="121" mass="12973">MKLLPRRLRPAPRPAPVTGTLHALCDRRIEGKVRALCVLAFASADGRLDGLRVVAADNGATVLLRVDFTLDGPSPSLERLVDRLSGERGVRGVRWNGGALPATMPSVCARLGAERDEARLP</sequence>
<feature type="domain" description="MgtC-like C-terminal" evidence="1">
    <location>
        <begin position="21"/>
        <end position="95"/>
    </location>
</feature>